<feature type="compositionally biased region" description="Low complexity" evidence="1">
    <location>
        <begin position="291"/>
        <end position="317"/>
    </location>
</feature>
<keyword evidence="3" id="KW-1185">Reference proteome</keyword>
<feature type="compositionally biased region" description="Pro residues" evidence="1">
    <location>
        <begin position="1"/>
        <end position="10"/>
    </location>
</feature>
<feature type="compositionally biased region" description="Low complexity" evidence="1">
    <location>
        <begin position="143"/>
        <end position="154"/>
    </location>
</feature>
<dbReference type="Proteomes" id="UP001445335">
    <property type="component" value="Unassembled WGS sequence"/>
</dbReference>
<evidence type="ECO:0000313" key="2">
    <source>
        <dbReference type="EMBL" id="KAK9824817.1"/>
    </source>
</evidence>
<evidence type="ECO:0000256" key="1">
    <source>
        <dbReference type="SAM" id="MobiDB-lite"/>
    </source>
</evidence>
<dbReference type="AlphaFoldDB" id="A0AAW1QTM2"/>
<evidence type="ECO:0000313" key="3">
    <source>
        <dbReference type="Proteomes" id="UP001445335"/>
    </source>
</evidence>
<dbReference type="EMBL" id="JALJOU010000079">
    <property type="protein sequence ID" value="KAK9824817.1"/>
    <property type="molecule type" value="Genomic_DNA"/>
</dbReference>
<protein>
    <submittedName>
        <fullName evidence="2">Uncharacterized protein</fullName>
    </submittedName>
</protein>
<feature type="region of interest" description="Disordered" evidence="1">
    <location>
        <begin position="79"/>
        <end position="165"/>
    </location>
</feature>
<feature type="compositionally biased region" description="Low complexity" evidence="1">
    <location>
        <begin position="102"/>
        <end position="122"/>
    </location>
</feature>
<comment type="caution">
    <text evidence="2">The sequence shown here is derived from an EMBL/GenBank/DDBJ whole genome shotgun (WGS) entry which is preliminary data.</text>
</comment>
<feature type="region of interest" description="Disordered" evidence="1">
    <location>
        <begin position="1"/>
        <end position="61"/>
    </location>
</feature>
<name>A0AAW1QTM2_9CHLO</name>
<proteinExistence type="predicted"/>
<reference evidence="2 3" key="1">
    <citation type="journal article" date="2024" name="Nat. Commun.">
        <title>Phylogenomics reveals the evolutionary origins of lichenization in chlorophyte algae.</title>
        <authorList>
            <person name="Puginier C."/>
            <person name="Libourel C."/>
            <person name="Otte J."/>
            <person name="Skaloud P."/>
            <person name="Haon M."/>
            <person name="Grisel S."/>
            <person name="Petersen M."/>
            <person name="Berrin J.G."/>
            <person name="Delaux P.M."/>
            <person name="Dal Grande F."/>
            <person name="Keller J."/>
        </authorList>
    </citation>
    <scope>NUCLEOTIDE SEQUENCE [LARGE SCALE GENOMIC DNA]</scope>
    <source>
        <strain evidence="2 3">SAG 245.80</strain>
    </source>
</reference>
<accession>A0AAW1QTM2</accession>
<feature type="region of interest" description="Disordered" evidence="1">
    <location>
        <begin position="276"/>
        <end position="339"/>
    </location>
</feature>
<gene>
    <name evidence="2" type="ORF">WJX81_001176</name>
</gene>
<organism evidence="2 3">
    <name type="scientific">Elliptochloris bilobata</name>
    <dbReference type="NCBI Taxonomy" id="381761"/>
    <lineage>
        <taxon>Eukaryota</taxon>
        <taxon>Viridiplantae</taxon>
        <taxon>Chlorophyta</taxon>
        <taxon>core chlorophytes</taxon>
        <taxon>Trebouxiophyceae</taxon>
        <taxon>Trebouxiophyceae incertae sedis</taxon>
        <taxon>Elliptochloris clade</taxon>
        <taxon>Elliptochloris</taxon>
    </lineage>
</organism>
<feature type="compositionally biased region" description="Polar residues" evidence="1">
    <location>
        <begin position="14"/>
        <end position="24"/>
    </location>
</feature>
<sequence length="339" mass="33324">MGLAADPPPRTWKRTSSLTRSQEQGDAVLAADDTDWVPARGLARASSGGSPPPGVDDRAALGSSAAAALKLATMKLSAGGAERPGATTPPLSPIKASWAQHAALSDAAGSSPGAGMPAALSPRALEPKPSPARPPHRRTTSWSGAGSSANAGSGRPPRDVYGAVTTPDGRHALIRSLSGKGEVEVLLVHDAAAAAAAPPAQGCACPVYPYPVPTGMVPVYAVAAPGAPGGVVYQALQLAPGMVLPGAPLGPGSPPPLGAVHVVGYAPVPAGDPRAYLSPRAGMPPGGGGSAPASPAPARTWQGAAVASAAHPSLAASERVSSPASARNHTDPFGESAVW</sequence>